<protein>
    <recommendedName>
        <fullName evidence="5">SOUL heme-binding protein</fullName>
    </recommendedName>
</protein>
<evidence type="ECO:0000313" key="4">
    <source>
        <dbReference type="Proteomes" id="UP000316621"/>
    </source>
</evidence>
<evidence type="ECO:0000256" key="2">
    <source>
        <dbReference type="SAM" id="SignalP"/>
    </source>
</evidence>
<reference evidence="3 4" key="1">
    <citation type="journal article" date="2018" name="Science">
        <title>The opium poppy genome and morphinan production.</title>
        <authorList>
            <person name="Guo L."/>
            <person name="Winzer T."/>
            <person name="Yang X."/>
            <person name="Li Y."/>
            <person name="Ning Z."/>
            <person name="He Z."/>
            <person name="Teodor R."/>
            <person name="Lu Y."/>
            <person name="Bowser T.A."/>
            <person name="Graham I.A."/>
            <person name="Ye K."/>
        </authorList>
    </citation>
    <scope>NUCLEOTIDE SEQUENCE [LARGE SCALE GENOMIC DNA]</scope>
    <source>
        <strain evidence="4">cv. HN1</strain>
        <tissue evidence="3">Leaves</tissue>
    </source>
</reference>
<dbReference type="Proteomes" id="UP000316621">
    <property type="component" value="Chromosome 7"/>
</dbReference>
<dbReference type="InterPro" id="IPR006917">
    <property type="entry name" value="SOUL_heme-bd"/>
</dbReference>
<name>A0A4Y7KIQ1_PAPSO</name>
<feature type="chain" id="PRO_5021381116" description="SOUL heme-binding protein" evidence="2">
    <location>
        <begin position="23"/>
        <end position="421"/>
    </location>
</feature>
<dbReference type="FunFam" id="3.20.80.10:FF:000002">
    <property type="entry name" value="Heme-binding protein 2"/>
    <property type="match status" value="2"/>
</dbReference>
<proteinExistence type="inferred from homology"/>
<comment type="similarity">
    <text evidence="1">Belongs to the HEBP family.</text>
</comment>
<organism evidence="3 4">
    <name type="scientific">Papaver somniferum</name>
    <name type="common">Opium poppy</name>
    <dbReference type="NCBI Taxonomy" id="3469"/>
    <lineage>
        <taxon>Eukaryota</taxon>
        <taxon>Viridiplantae</taxon>
        <taxon>Streptophyta</taxon>
        <taxon>Embryophyta</taxon>
        <taxon>Tracheophyta</taxon>
        <taxon>Spermatophyta</taxon>
        <taxon>Magnoliopsida</taxon>
        <taxon>Ranunculales</taxon>
        <taxon>Papaveraceae</taxon>
        <taxon>Papaveroideae</taxon>
        <taxon>Papaver</taxon>
    </lineage>
</organism>
<evidence type="ECO:0000313" key="3">
    <source>
        <dbReference type="EMBL" id="RZC72051.1"/>
    </source>
</evidence>
<dbReference type="STRING" id="3469.A0A4Y7KIQ1"/>
<sequence length="421" mass="47557">MKMEKASLFIICFLCVIVFCNGIETPQFTVIHTESDFEVRLYRDSSWMSAPVREMSFEKATKLGFHRLYQYIRGANLNSSELPMTAPVLTSINPKTRESEYIVRYYVPMEFHGVAPRPSADLNLQFVKWISHCVAVRKFSGFSADNNINKEVESLVNSLGKLQLGDSVALNKHQYSIAQYTPRLTVGRLNEVWMDVGSAFIKEGLTSNMITLVLQESNILRIVDVYGMELGGYCTCNCLLIIHELNTFVKIDSNEIPESNPSVVCTITHQRLFQYIQGANLNNSRILMTSPVLTSIVPGAGPLHSSAYFVRFYLPLKFQKNPPLPLPELKLQPDAWASHCIAVRKFSGFARDHNVIKEAEKLGVSLSRTKWANSTSSESNYAYSIAQYSPPFQFKRRVNEVWVDLDGSKAEGCHYNSLAAY</sequence>
<gene>
    <name evidence="3" type="ORF">C5167_035226</name>
</gene>
<dbReference type="SUPFAM" id="SSF55136">
    <property type="entry name" value="Probable bacterial effector-binding domain"/>
    <property type="match status" value="2"/>
</dbReference>
<evidence type="ECO:0000256" key="1">
    <source>
        <dbReference type="ARBA" id="ARBA00009817"/>
    </source>
</evidence>
<dbReference type="InterPro" id="IPR011256">
    <property type="entry name" value="Reg_factor_effector_dom_sf"/>
</dbReference>
<dbReference type="Gene3D" id="3.20.80.10">
    <property type="entry name" value="Regulatory factor, effector binding domain"/>
    <property type="match status" value="2"/>
</dbReference>
<dbReference type="PANTHER" id="PTHR11220">
    <property type="entry name" value="HEME-BINDING PROTEIN-RELATED"/>
    <property type="match status" value="1"/>
</dbReference>
<feature type="signal peptide" evidence="2">
    <location>
        <begin position="1"/>
        <end position="22"/>
    </location>
</feature>
<dbReference type="Gramene" id="RZC72051">
    <property type="protein sequence ID" value="RZC72051"/>
    <property type="gene ID" value="C5167_035226"/>
</dbReference>
<keyword evidence="2" id="KW-0732">Signal</keyword>
<dbReference type="PANTHER" id="PTHR11220:SF36">
    <property type="entry name" value="SOUL HEME-BINDING PROTEIN"/>
    <property type="match status" value="1"/>
</dbReference>
<dbReference type="EMBL" id="CM010721">
    <property type="protein sequence ID" value="RZC72051.1"/>
    <property type="molecule type" value="Genomic_DNA"/>
</dbReference>
<accession>A0A4Y7KIQ1</accession>
<keyword evidence="4" id="KW-1185">Reference proteome</keyword>
<dbReference type="Pfam" id="PF04832">
    <property type="entry name" value="SOUL"/>
    <property type="match status" value="2"/>
</dbReference>
<dbReference type="AlphaFoldDB" id="A0A4Y7KIQ1"/>
<evidence type="ECO:0008006" key="5">
    <source>
        <dbReference type="Google" id="ProtNLM"/>
    </source>
</evidence>